<protein>
    <submittedName>
        <fullName evidence="2">Uncharacterized protein</fullName>
    </submittedName>
</protein>
<dbReference type="EMBL" id="JAINVZ010000002">
    <property type="protein sequence ID" value="MBY8884127.1"/>
    <property type="molecule type" value="Genomic_DNA"/>
</dbReference>
<organism evidence="2 3">
    <name type="scientific">Streptantibioticus parmotrematis</name>
    <dbReference type="NCBI Taxonomy" id="2873249"/>
    <lineage>
        <taxon>Bacteria</taxon>
        <taxon>Bacillati</taxon>
        <taxon>Actinomycetota</taxon>
        <taxon>Actinomycetes</taxon>
        <taxon>Kitasatosporales</taxon>
        <taxon>Streptomycetaceae</taxon>
        <taxon>Streptantibioticus</taxon>
    </lineage>
</organism>
<accession>A0ABS7QLQ7</accession>
<dbReference type="Proteomes" id="UP001198565">
    <property type="component" value="Unassembled WGS sequence"/>
</dbReference>
<keyword evidence="3" id="KW-1185">Reference proteome</keyword>
<evidence type="ECO:0000313" key="3">
    <source>
        <dbReference type="Proteomes" id="UP001198565"/>
    </source>
</evidence>
<sequence length="178" mass="18651">MFIARNAARLAVAGVTTLMSALAFATAPAQAATFRNAEQHISTAQALRIKPTAQMKADGTTVCGSGYNTIIAAQRFTGTGGTPLGDVYSYTNGKVTGPNYEDKQVCAAFFNDLGVSRYMKITFCDNYTADKCAVDSGNYSSYAGPVYQNRGYCGTISVVMNNGNTAVINGSIGSSPCN</sequence>
<reference evidence="2 3" key="1">
    <citation type="submission" date="2021-08" db="EMBL/GenBank/DDBJ databases">
        <title>Streptomyces sp. PTM05 isolated from lichen.</title>
        <authorList>
            <person name="Somphong A."/>
            <person name="Phongsopitanun W."/>
            <person name="Tanasupawat S."/>
        </authorList>
    </citation>
    <scope>NUCLEOTIDE SEQUENCE [LARGE SCALE GENOMIC DNA]</scope>
    <source>
        <strain evidence="2 3">Ptm05</strain>
    </source>
</reference>
<feature type="chain" id="PRO_5046347943" evidence="1">
    <location>
        <begin position="32"/>
        <end position="178"/>
    </location>
</feature>
<evidence type="ECO:0000256" key="1">
    <source>
        <dbReference type="SAM" id="SignalP"/>
    </source>
</evidence>
<keyword evidence="1" id="KW-0732">Signal</keyword>
<dbReference type="RefSeq" id="WP_222974112.1">
    <property type="nucleotide sequence ID" value="NZ_JAINVZ010000002.1"/>
</dbReference>
<gene>
    <name evidence="2" type="ORF">K7472_04610</name>
</gene>
<proteinExistence type="predicted"/>
<comment type="caution">
    <text evidence="2">The sequence shown here is derived from an EMBL/GenBank/DDBJ whole genome shotgun (WGS) entry which is preliminary data.</text>
</comment>
<name>A0ABS7QLQ7_9ACTN</name>
<evidence type="ECO:0000313" key="2">
    <source>
        <dbReference type="EMBL" id="MBY8884127.1"/>
    </source>
</evidence>
<feature type="signal peptide" evidence="1">
    <location>
        <begin position="1"/>
        <end position="31"/>
    </location>
</feature>